<dbReference type="Pfam" id="PF00056">
    <property type="entry name" value="Ldh_1_N"/>
    <property type="match status" value="1"/>
</dbReference>
<comment type="subcellular location">
    <subcellularLocation>
        <location evidence="7">Cytoplasm</location>
    </subcellularLocation>
</comment>
<protein>
    <recommendedName>
        <fullName evidence="3 7">L-lactate dehydrogenase</fullName>
        <shortName evidence="7">L-LDH</shortName>
        <ecNumber evidence="3 7">1.1.1.27</ecNumber>
    </recommendedName>
</protein>
<keyword evidence="7" id="KW-0597">Phosphoprotein</keyword>
<organism evidence="12 13">
    <name type="scientific">Mediterraneibacter gnavus (strain ATCC 29149 / DSM 114966 / JCM 6515 / VPI C7-9)</name>
    <name type="common">Ruminococcus gnavus</name>
    <dbReference type="NCBI Taxonomy" id="411470"/>
    <lineage>
        <taxon>Bacteria</taxon>
        <taxon>Bacillati</taxon>
        <taxon>Bacillota</taxon>
        <taxon>Clostridia</taxon>
        <taxon>Lachnospirales</taxon>
        <taxon>Lachnospiraceae</taxon>
        <taxon>Mediterraneibacter</taxon>
    </lineage>
</organism>
<dbReference type="PROSITE" id="PS00064">
    <property type="entry name" value="L_LDH"/>
    <property type="match status" value="1"/>
</dbReference>
<dbReference type="EMBL" id="AAYG02000011">
    <property type="protein sequence ID" value="EDN78024.1"/>
    <property type="molecule type" value="Genomic_DNA"/>
</dbReference>
<feature type="binding site" evidence="7">
    <location>
        <begin position="126"/>
        <end position="129"/>
    </location>
    <ligand>
        <name>substrate</name>
    </ligand>
</feature>
<reference evidence="12 13" key="2">
    <citation type="submission" date="2007-06" db="EMBL/GenBank/DDBJ databases">
        <title>Draft genome sequence of Ruminococcus gnavus (ATCC 29149).</title>
        <authorList>
            <person name="Sudarsanam P."/>
            <person name="Ley R."/>
            <person name="Guruge J."/>
            <person name="Turnbaugh P.J."/>
            <person name="Mahowald M."/>
            <person name="Liep D."/>
            <person name="Gordon J."/>
        </authorList>
    </citation>
    <scope>NUCLEOTIDE SEQUENCE [LARGE SCALE GENOMIC DNA]</scope>
    <source>
        <strain evidence="12 13">ATCC 29149</strain>
    </source>
</reference>
<dbReference type="NCBIfam" id="TIGR01771">
    <property type="entry name" value="L-LDH-NAD"/>
    <property type="match status" value="1"/>
</dbReference>
<dbReference type="InterPro" id="IPR001557">
    <property type="entry name" value="L-lactate/malate_DH"/>
</dbReference>
<dbReference type="GO" id="GO:0006096">
    <property type="term" value="P:glycolytic process"/>
    <property type="evidence" value="ECO:0007669"/>
    <property type="project" value="UniProtKB-UniRule"/>
</dbReference>
<gene>
    <name evidence="7" type="primary">ldh</name>
    <name evidence="12" type="ORF">RUMGNA_01328</name>
</gene>
<feature type="binding site" evidence="7">
    <location>
        <position position="94"/>
    </location>
    <ligand>
        <name>substrate</name>
    </ligand>
</feature>
<feature type="binding site" evidence="9">
    <location>
        <begin position="16"/>
        <end position="21"/>
    </location>
    <ligand>
        <name>NAD(+)</name>
        <dbReference type="ChEBI" id="CHEBI:57540"/>
    </ligand>
</feature>
<evidence type="ECO:0000256" key="1">
    <source>
        <dbReference type="ARBA" id="ARBA00004843"/>
    </source>
</evidence>
<evidence type="ECO:0000259" key="10">
    <source>
        <dbReference type="Pfam" id="PF00056"/>
    </source>
</evidence>
<keyword evidence="7" id="KW-0021">Allosteric enzyme</keyword>
<feature type="binding site" evidence="7">
    <location>
        <position position="107"/>
    </location>
    <ligand>
        <name>NAD(+)</name>
        <dbReference type="ChEBI" id="CHEBI:57540"/>
    </ligand>
</feature>
<dbReference type="SUPFAM" id="SSF56327">
    <property type="entry name" value="LDH C-terminal domain-like"/>
    <property type="match status" value="1"/>
</dbReference>
<accession>A7B1A2</accession>
<evidence type="ECO:0000256" key="7">
    <source>
        <dbReference type="HAMAP-Rule" id="MF_00488"/>
    </source>
</evidence>
<evidence type="ECO:0000313" key="13">
    <source>
        <dbReference type="Proteomes" id="UP000004410"/>
    </source>
</evidence>
<comment type="similarity">
    <text evidence="2 7">Belongs to the LDH/MDH superfamily. LDH family.</text>
</comment>
<comment type="caution">
    <text evidence="12">The sequence shown here is derived from an EMBL/GenBank/DDBJ whole genome shotgun (WGS) entry which is preliminary data.</text>
</comment>
<dbReference type="PIRSF" id="PIRSF000102">
    <property type="entry name" value="Lac_mal_DH"/>
    <property type="match status" value="1"/>
</dbReference>
<feature type="binding site" evidence="7">
    <location>
        <position position="71"/>
    </location>
    <ligand>
        <name>NAD(+)</name>
        <dbReference type="ChEBI" id="CHEBI:57540"/>
    </ligand>
</feature>
<dbReference type="GO" id="GO:0006089">
    <property type="term" value="P:lactate metabolic process"/>
    <property type="evidence" value="ECO:0007669"/>
    <property type="project" value="TreeGrafter"/>
</dbReference>
<dbReference type="InterPro" id="IPR022383">
    <property type="entry name" value="Lactate/malate_DH_C"/>
</dbReference>
<keyword evidence="4 7" id="KW-0560">Oxidoreductase</keyword>
<keyword evidence="5 7" id="KW-0520">NAD</keyword>
<dbReference type="PaxDb" id="411470-RUMGNA_01328"/>
<feature type="domain" description="Lactate/malate dehydrogenase C-terminal" evidence="11">
    <location>
        <begin position="151"/>
        <end position="316"/>
    </location>
</feature>
<dbReference type="InterPro" id="IPR036291">
    <property type="entry name" value="NAD(P)-bd_dom_sf"/>
</dbReference>
<feature type="binding site" evidence="7">
    <location>
        <position position="149"/>
    </location>
    <ligand>
        <name>NAD(+)</name>
        <dbReference type="ChEBI" id="CHEBI:57540"/>
    </ligand>
</feature>
<evidence type="ECO:0000256" key="6">
    <source>
        <dbReference type="ARBA" id="ARBA00049258"/>
    </source>
</evidence>
<evidence type="ECO:0000256" key="9">
    <source>
        <dbReference type="PIRSR" id="PIRSR000102-3"/>
    </source>
</evidence>
<dbReference type="GO" id="GO:0005737">
    <property type="term" value="C:cytoplasm"/>
    <property type="evidence" value="ECO:0007669"/>
    <property type="project" value="UniProtKB-SubCell"/>
</dbReference>
<dbReference type="UniPathway" id="UPA00554">
    <property type="reaction ID" value="UER00611"/>
</dbReference>
<evidence type="ECO:0000313" key="12">
    <source>
        <dbReference type="EMBL" id="EDN78024.1"/>
    </source>
</evidence>
<feature type="binding site" evidence="7">
    <location>
        <position position="236"/>
    </location>
    <ligand>
        <name>substrate</name>
    </ligand>
</feature>
<dbReference type="Proteomes" id="UP000004410">
    <property type="component" value="Unassembled WGS sequence"/>
</dbReference>
<dbReference type="CDD" id="cd05292">
    <property type="entry name" value="LDH_2"/>
    <property type="match status" value="1"/>
</dbReference>
<dbReference type="eggNOG" id="COG0039">
    <property type="taxonomic scope" value="Bacteria"/>
</dbReference>
<feature type="binding site" evidence="7 9">
    <location>
        <begin position="124"/>
        <end position="126"/>
    </location>
    <ligand>
        <name>NAD(+)</name>
        <dbReference type="ChEBI" id="CHEBI:57540"/>
    </ligand>
</feature>
<feature type="domain" description="Lactate/malate dehydrogenase N-terminal" evidence="10">
    <location>
        <begin position="11"/>
        <end position="148"/>
    </location>
</feature>
<feature type="binding site" evidence="7">
    <location>
        <begin position="85"/>
        <end position="86"/>
    </location>
    <ligand>
        <name>NAD(+)</name>
        <dbReference type="ChEBI" id="CHEBI:57540"/>
    </ligand>
</feature>
<dbReference type="InterPro" id="IPR011304">
    <property type="entry name" value="L-lactate_DH"/>
</dbReference>
<dbReference type="Gene3D" id="3.90.110.10">
    <property type="entry name" value="Lactate dehydrogenase/glycoside hydrolase, family 4, C-terminal"/>
    <property type="match status" value="1"/>
</dbReference>
<dbReference type="PANTHER" id="PTHR43128:SF16">
    <property type="entry name" value="L-LACTATE DEHYDROGENASE"/>
    <property type="match status" value="1"/>
</dbReference>
<comment type="catalytic activity">
    <reaction evidence="6 7">
        <text>(S)-lactate + NAD(+) = pyruvate + NADH + H(+)</text>
        <dbReference type="Rhea" id="RHEA:23444"/>
        <dbReference type="ChEBI" id="CHEBI:15361"/>
        <dbReference type="ChEBI" id="CHEBI:15378"/>
        <dbReference type="ChEBI" id="CHEBI:16651"/>
        <dbReference type="ChEBI" id="CHEBI:57540"/>
        <dbReference type="ChEBI" id="CHEBI:57945"/>
        <dbReference type="EC" id="1.1.1.27"/>
    </reaction>
</comment>
<feature type="binding site" evidence="7">
    <location>
        <position position="159"/>
    </location>
    <ligand>
        <name>beta-D-fructose 1,6-bisphosphate</name>
        <dbReference type="ChEBI" id="CHEBI:32966"/>
        <note>allosteric activator</note>
    </ligand>
</feature>
<dbReference type="HAMAP" id="MF_00488">
    <property type="entry name" value="Lactate_dehydrog"/>
    <property type="match status" value="1"/>
</dbReference>
<feature type="binding site" evidence="7">
    <location>
        <position position="174"/>
    </location>
    <ligand>
        <name>beta-D-fructose 1,6-bisphosphate</name>
        <dbReference type="ChEBI" id="CHEBI:32966"/>
        <note>allosteric activator</note>
    </ligand>
</feature>
<feature type="modified residue" description="Phosphotyrosine" evidence="7">
    <location>
        <position position="227"/>
    </location>
</feature>
<comment type="function">
    <text evidence="7">Catalyzes the conversion of lactate to pyruvate.</text>
</comment>
<feature type="binding site" evidence="7">
    <location>
        <position position="46"/>
    </location>
    <ligand>
        <name>NAD(+)</name>
        <dbReference type="ChEBI" id="CHEBI:57540"/>
    </ligand>
</feature>
<dbReference type="PRINTS" id="PR00086">
    <property type="entry name" value="LLDHDRGNASE"/>
</dbReference>
<dbReference type="InterPro" id="IPR001236">
    <property type="entry name" value="Lactate/malate_DH_N"/>
</dbReference>
<feature type="active site" description="Proton acceptor" evidence="7 8">
    <location>
        <position position="181"/>
    </location>
</feature>
<comment type="activity regulation">
    <text evidence="7">Allosterically activated by fructose 1,6-bisphosphate (FBP).</text>
</comment>
<dbReference type="InterPro" id="IPR018177">
    <property type="entry name" value="L-lactate_DH_AS"/>
</dbReference>
<feature type="binding site" evidence="7 9">
    <location>
        <position position="41"/>
    </location>
    <ligand>
        <name>NAD(+)</name>
        <dbReference type="ChEBI" id="CHEBI:57540"/>
    </ligand>
</feature>
<feature type="binding site" evidence="7">
    <location>
        <begin position="154"/>
        <end position="157"/>
    </location>
    <ligand>
        <name>substrate</name>
    </ligand>
</feature>
<sequence>MREIDMINIQKAAVIGCGFVGASTAFSLVQKGLFSELVLIDANKEKAEGEAMDLSHGRPFVHSMKIYAGDYDDISDCALIIITAGANQKPGETRLDLVHKNVAIFKSIIPEITKRNFEGNLLIVANPVDILTYAALKISGYPKERVFGSGTVLDSARFRYLLSEHLDVDSRSVHAFIIGEHGDSELAVWSSANVAGIDIHDFCELRGHYEHDAAMERIYKEVRDSAYEIIERKGATYYGVAMAVGRIAESIIRDENSVLPVSSLMEGEYGLEDLCISVPTLVSQKGAEQVLEIPLDEKEHEKLRQSAAELKKVLETLDL</sequence>
<reference evidence="12 13" key="1">
    <citation type="submission" date="2007-04" db="EMBL/GenBank/DDBJ databases">
        <authorList>
            <person name="Fulton L."/>
            <person name="Clifton S."/>
            <person name="Fulton B."/>
            <person name="Xu J."/>
            <person name="Minx P."/>
            <person name="Pepin K.H."/>
            <person name="Johnson M."/>
            <person name="Thiruvilangam P."/>
            <person name="Bhonagiri V."/>
            <person name="Nash W.E."/>
            <person name="Mardis E.R."/>
            <person name="Wilson R.K."/>
        </authorList>
    </citation>
    <scope>NUCLEOTIDE SEQUENCE [LARGE SCALE GENOMIC DNA]</scope>
    <source>
        <strain evidence="12 13">ATCC 29149</strain>
    </source>
</reference>
<comment type="pathway">
    <text evidence="1 7">Fermentation; pyruvate fermentation to lactate; (S)-lactate from pyruvate: step 1/1.</text>
</comment>
<dbReference type="FunFam" id="3.40.50.720:FF:000018">
    <property type="entry name" value="Malate dehydrogenase"/>
    <property type="match status" value="1"/>
</dbReference>
<dbReference type="PANTHER" id="PTHR43128">
    <property type="entry name" value="L-2-HYDROXYCARBOXYLATE DEHYDROGENASE (NAD(P)(+))"/>
    <property type="match status" value="1"/>
</dbReference>
<evidence type="ECO:0000259" key="11">
    <source>
        <dbReference type="Pfam" id="PF02866"/>
    </source>
</evidence>
<dbReference type="Pfam" id="PF02866">
    <property type="entry name" value="Ldh_1_C"/>
    <property type="match status" value="1"/>
</dbReference>
<dbReference type="Gene3D" id="3.40.50.720">
    <property type="entry name" value="NAD(P)-binding Rossmann-like Domain"/>
    <property type="match status" value="1"/>
</dbReference>
<evidence type="ECO:0000256" key="4">
    <source>
        <dbReference type="ARBA" id="ARBA00023002"/>
    </source>
</evidence>
<evidence type="ECO:0000256" key="5">
    <source>
        <dbReference type="ARBA" id="ARBA00023027"/>
    </source>
</evidence>
<proteinExistence type="inferred from homology"/>
<dbReference type="EC" id="1.1.1.27" evidence="3 7"/>
<feature type="binding site" evidence="7">
    <location>
        <position position="20"/>
    </location>
    <ligand>
        <name>NAD(+)</name>
        <dbReference type="ChEBI" id="CHEBI:57540"/>
    </ligand>
</feature>
<evidence type="ECO:0000256" key="8">
    <source>
        <dbReference type="PIRSR" id="PIRSR000102-1"/>
    </source>
</evidence>
<dbReference type="AlphaFoldDB" id="A7B1A2"/>
<keyword evidence="7" id="KW-0963">Cytoplasm</keyword>
<feature type="binding site" evidence="7">
    <location>
        <position position="88"/>
    </location>
    <ligand>
        <name>substrate</name>
    </ligand>
</feature>
<evidence type="ECO:0000256" key="2">
    <source>
        <dbReference type="ARBA" id="ARBA00006054"/>
    </source>
</evidence>
<evidence type="ECO:0000256" key="3">
    <source>
        <dbReference type="ARBA" id="ARBA00012967"/>
    </source>
</evidence>
<dbReference type="NCBIfam" id="NF000824">
    <property type="entry name" value="PRK00066.1"/>
    <property type="match status" value="1"/>
</dbReference>
<comment type="subunit">
    <text evidence="7">Homotetramer.</text>
</comment>
<dbReference type="NCBIfam" id="NF004863">
    <property type="entry name" value="PRK06223.1"/>
    <property type="match status" value="1"/>
</dbReference>
<dbReference type="SUPFAM" id="SSF51735">
    <property type="entry name" value="NAD(P)-binding Rossmann-fold domains"/>
    <property type="match status" value="1"/>
</dbReference>
<dbReference type="GO" id="GO:0004459">
    <property type="term" value="F:L-lactate dehydrogenase (NAD+) activity"/>
    <property type="evidence" value="ECO:0007669"/>
    <property type="project" value="UniProtKB-UniRule"/>
</dbReference>
<feature type="binding site" evidence="9">
    <location>
        <position position="101"/>
    </location>
    <ligand>
        <name>NAD(+)</name>
        <dbReference type="ChEBI" id="CHEBI:57540"/>
    </ligand>
</feature>
<dbReference type="InterPro" id="IPR015955">
    <property type="entry name" value="Lactate_DH/Glyco_Ohase_4_C"/>
</dbReference>
<name>A7B1A2_MEDG7</name>